<organism evidence="1">
    <name type="scientific">Lepeophtheirus salmonis</name>
    <name type="common">Salmon louse</name>
    <name type="synonym">Caligus salmonis</name>
    <dbReference type="NCBI Taxonomy" id="72036"/>
    <lineage>
        <taxon>Eukaryota</taxon>
        <taxon>Metazoa</taxon>
        <taxon>Ecdysozoa</taxon>
        <taxon>Arthropoda</taxon>
        <taxon>Crustacea</taxon>
        <taxon>Multicrustacea</taxon>
        <taxon>Hexanauplia</taxon>
        <taxon>Copepoda</taxon>
        <taxon>Siphonostomatoida</taxon>
        <taxon>Caligidae</taxon>
        <taxon>Lepeophtheirus</taxon>
    </lineage>
</organism>
<protein>
    <submittedName>
        <fullName evidence="1">Uncharacterized protein</fullName>
    </submittedName>
</protein>
<dbReference type="EMBL" id="HACA01014851">
    <property type="protein sequence ID" value="CDW32212.1"/>
    <property type="molecule type" value="Transcribed_RNA"/>
</dbReference>
<sequence length="89" mass="10356">MTMRHCFNTHSNKNPLSASEARRNYGLTSGCEDTKFPLIFIQQGIKLNSEVCQQLILELTWLPWVQEVFQGKKYTFTPDRALSHNSRPR</sequence>
<dbReference type="AlphaFoldDB" id="A0A0K2U2P2"/>
<accession>A0A0K2U2P2</accession>
<proteinExistence type="predicted"/>
<evidence type="ECO:0000313" key="1">
    <source>
        <dbReference type="EMBL" id="CDW32212.1"/>
    </source>
</evidence>
<reference evidence="1" key="1">
    <citation type="submission" date="2014-05" db="EMBL/GenBank/DDBJ databases">
        <authorList>
            <person name="Chronopoulou M."/>
        </authorList>
    </citation>
    <scope>NUCLEOTIDE SEQUENCE</scope>
    <source>
        <tissue evidence="1">Whole organism</tissue>
    </source>
</reference>
<name>A0A0K2U2P2_LEPSM</name>